<dbReference type="InterPro" id="IPR036817">
    <property type="entry name" value="Transthyretin/HIU_hydrolase_sf"/>
</dbReference>
<evidence type="ECO:0000259" key="10">
    <source>
        <dbReference type="SMART" id="SM00095"/>
    </source>
</evidence>
<proteinExistence type="inferred from homology"/>
<comment type="similarity">
    <text evidence="3 8">Belongs to the transthyretin family. 5-hydroxyisourate hydrolase subfamily.</text>
</comment>
<dbReference type="OrthoDB" id="9792386at2"/>
<dbReference type="Proteomes" id="UP000284250">
    <property type="component" value="Unassembled WGS sequence"/>
</dbReference>
<dbReference type="EMBL" id="QYCN01000018">
    <property type="protein sequence ID" value="RIY09057.1"/>
    <property type="molecule type" value="Genomic_DNA"/>
</dbReference>
<dbReference type="CDD" id="cd05822">
    <property type="entry name" value="TLP_HIUase"/>
    <property type="match status" value="1"/>
</dbReference>
<evidence type="ECO:0000313" key="11">
    <source>
        <dbReference type="EMBL" id="RIY09057.1"/>
    </source>
</evidence>
<dbReference type="PRINTS" id="PR00189">
    <property type="entry name" value="TRNSTHYRETIN"/>
</dbReference>
<evidence type="ECO:0000256" key="5">
    <source>
        <dbReference type="ARBA" id="ARBA00022631"/>
    </source>
</evidence>
<evidence type="ECO:0000256" key="7">
    <source>
        <dbReference type="PIRSR" id="PIRSR600895-51"/>
    </source>
</evidence>
<feature type="chain" id="PRO_5019184334" description="5-hydroxyisourate hydrolase" evidence="9">
    <location>
        <begin position="19"/>
        <end position="139"/>
    </location>
</feature>
<gene>
    <name evidence="11" type="primary">uraH</name>
    <name evidence="11" type="ORF">D0T11_12860</name>
</gene>
<feature type="binding site" evidence="7">
    <location>
        <position position="30"/>
    </location>
    <ligand>
        <name>substrate</name>
    </ligand>
</feature>
<accession>A0A418QV17</accession>
<dbReference type="EC" id="3.5.2.17" evidence="8"/>
<evidence type="ECO:0000256" key="8">
    <source>
        <dbReference type="RuleBase" id="RU361270"/>
    </source>
</evidence>
<dbReference type="PANTHER" id="PTHR10395:SF7">
    <property type="entry name" value="5-HYDROXYISOURATE HYDROLASE"/>
    <property type="match status" value="1"/>
</dbReference>
<keyword evidence="6 8" id="KW-0378">Hydrolase</keyword>
<dbReference type="InterPro" id="IPR023418">
    <property type="entry name" value="Thyroxine_BS"/>
</dbReference>
<sequence length="139" mass="15475">MKILLFCLFSLLPLWGLAQQTPPAYQLSTHVLDISRGIPAPGVTVRLEKYDAAQKSWHAVAEQKTDAAGRIGDFLPTAGQKTPQTGMYKLTFLTQPYFAAQQQASFYPYIEVVFELKDGAHYHVPITLSAFGYTTYRGS</sequence>
<evidence type="ECO:0000256" key="3">
    <source>
        <dbReference type="ARBA" id="ARBA00009850"/>
    </source>
</evidence>
<dbReference type="Pfam" id="PF00576">
    <property type="entry name" value="Transthyretin"/>
    <property type="match status" value="1"/>
</dbReference>
<dbReference type="GO" id="GO:0033971">
    <property type="term" value="F:hydroxyisourate hydrolase activity"/>
    <property type="evidence" value="ECO:0007669"/>
    <property type="project" value="UniProtKB-EC"/>
</dbReference>
<dbReference type="SMART" id="SM00095">
    <property type="entry name" value="TR_THY"/>
    <property type="match status" value="1"/>
</dbReference>
<dbReference type="RefSeq" id="WP_119656204.1">
    <property type="nucleotide sequence ID" value="NZ_JBHUOI010000044.1"/>
</dbReference>
<dbReference type="AlphaFoldDB" id="A0A418QV17"/>
<protein>
    <recommendedName>
        <fullName evidence="8">5-hydroxyisourate hydrolase</fullName>
        <shortName evidence="8">HIU hydrolase</shortName>
        <shortName evidence="8">HIUHase</shortName>
        <ecNumber evidence="8">3.5.2.17</ecNumber>
    </recommendedName>
</protein>
<dbReference type="InterPro" id="IPR000895">
    <property type="entry name" value="Transthyretin/HIU_hydrolase"/>
</dbReference>
<comment type="caution">
    <text evidence="11">The sequence shown here is derived from an EMBL/GenBank/DDBJ whole genome shotgun (WGS) entry which is preliminary data.</text>
</comment>
<evidence type="ECO:0000256" key="4">
    <source>
        <dbReference type="ARBA" id="ARBA00011881"/>
    </source>
</evidence>
<dbReference type="InterPro" id="IPR014306">
    <property type="entry name" value="Hydroxyisourate_hydrolase"/>
</dbReference>
<dbReference type="PANTHER" id="PTHR10395">
    <property type="entry name" value="URICASE AND TRANSTHYRETIN-RELATED"/>
    <property type="match status" value="1"/>
</dbReference>
<comment type="function">
    <text evidence="2">Catalyzes the hydrolysis of 5-hydroxyisourate (HIU) to 2-oxo-4-hydroxy-4-carboxy-5-ureidoimidazoline (OHCU).</text>
</comment>
<evidence type="ECO:0000256" key="6">
    <source>
        <dbReference type="ARBA" id="ARBA00022801"/>
    </source>
</evidence>
<keyword evidence="9" id="KW-0732">Signal</keyword>
<reference evidence="11 12" key="2">
    <citation type="submission" date="2019-01" db="EMBL/GenBank/DDBJ databases">
        <title>Hymenobacter humicola sp. nov., isolated from soils in Antarctica.</title>
        <authorList>
            <person name="Sedlacek I."/>
            <person name="Holochova P."/>
            <person name="Kralova S."/>
            <person name="Pantucek R."/>
            <person name="Stankova E."/>
            <person name="Vrbovska V."/>
            <person name="Kristofova L."/>
            <person name="Svec P."/>
            <person name="Busse H.-J."/>
        </authorList>
    </citation>
    <scope>NUCLEOTIDE SEQUENCE [LARGE SCALE GENOMIC DNA]</scope>
    <source>
        <strain evidence="11 12">CCM 8852</strain>
    </source>
</reference>
<feature type="domain" description="Transthyretin/hydroxyisourate hydrolase" evidence="10">
    <location>
        <begin position="22"/>
        <end position="138"/>
    </location>
</feature>
<evidence type="ECO:0000313" key="12">
    <source>
        <dbReference type="Proteomes" id="UP000284250"/>
    </source>
</evidence>
<keyword evidence="12" id="KW-1185">Reference proteome</keyword>
<evidence type="ECO:0000256" key="1">
    <source>
        <dbReference type="ARBA" id="ARBA00001043"/>
    </source>
</evidence>
<dbReference type="NCBIfam" id="TIGR02962">
    <property type="entry name" value="hdxy_isourate"/>
    <property type="match status" value="1"/>
</dbReference>
<feature type="signal peptide" evidence="9">
    <location>
        <begin position="1"/>
        <end position="18"/>
    </location>
</feature>
<dbReference type="Gene3D" id="2.60.40.180">
    <property type="entry name" value="Transthyretin/hydroxyisourate hydrolase domain"/>
    <property type="match status" value="1"/>
</dbReference>
<comment type="subunit">
    <text evidence="4 8">Homotetramer.</text>
</comment>
<dbReference type="SUPFAM" id="SSF49472">
    <property type="entry name" value="Transthyretin (synonym: prealbumin)"/>
    <property type="match status" value="1"/>
</dbReference>
<organism evidence="11 12">
    <name type="scientific">Hymenobacter rubripertinctus</name>
    <dbReference type="NCBI Taxonomy" id="2029981"/>
    <lineage>
        <taxon>Bacteria</taxon>
        <taxon>Pseudomonadati</taxon>
        <taxon>Bacteroidota</taxon>
        <taxon>Cytophagia</taxon>
        <taxon>Cytophagales</taxon>
        <taxon>Hymenobacteraceae</taxon>
        <taxon>Hymenobacter</taxon>
    </lineage>
</organism>
<name>A0A418QV17_9BACT</name>
<feature type="binding site" evidence="7">
    <location>
        <position position="70"/>
    </location>
    <ligand>
        <name>substrate</name>
    </ligand>
</feature>
<comment type="catalytic activity">
    <reaction evidence="1 8">
        <text>5-hydroxyisourate + H2O = 5-hydroxy-2-oxo-4-ureido-2,5-dihydro-1H-imidazole-5-carboxylate + H(+)</text>
        <dbReference type="Rhea" id="RHEA:23736"/>
        <dbReference type="ChEBI" id="CHEBI:15377"/>
        <dbReference type="ChEBI" id="CHEBI:15378"/>
        <dbReference type="ChEBI" id="CHEBI:18072"/>
        <dbReference type="ChEBI" id="CHEBI:58639"/>
        <dbReference type="EC" id="3.5.2.17"/>
    </reaction>
</comment>
<reference evidence="11 12" key="1">
    <citation type="submission" date="2018-09" db="EMBL/GenBank/DDBJ databases">
        <authorList>
            <person name="Zeman M."/>
            <person name="Pardy F."/>
        </authorList>
    </citation>
    <scope>NUCLEOTIDE SEQUENCE [LARGE SCALE GENOMIC DNA]</scope>
    <source>
        <strain evidence="11 12">CCM 8852</strain>
    </source>
</reference>
<evidence type="ECO:0000256" key="2">
    <source>
        <dbReference type="ARBA" id="ARBA00002704"/>
    </source>
</evidence>
<dbReference type="GO" id="GO:0006144">
    <property type="term" value="P:purine nucleobase metabolic process"/>
    <property type="evidence" value="ECO:0007669"/>
    <property type="project" value="UniProtKB-KW"/>
</dbReference>
<keyword evidence="5 8" id="KW-0659">Purine metabolism</keyword>
<evidence type="ECO:0000256" key="9">
    <source>
        <dbReference type="SAM" id="SignalP"/>
    </source>
</evidence>
<dbReference type="InterPro" id="IPR023416">
    <property type="entry name" value="Transthyretin/HIU_hydrolase_d"/>
</dbReference>
<feature type="binding site" evidence="7">
    <location>
        <position position="136"/>
    </location>
    <ligand>
        <name>substrate</name>
    </ligand>
</feature>
<dbReference type="PROSITE" id="PS00768">
    <property type="entry name" value="TRANSTHYRETIN_1"/>
    <property type="match status" value="1"/>
</dbReference>